<comment type="caution">
    <text evidence="3">The sequence shown here is derived from an EMBL/GenBank/DDBJ whole genome shotgun (WGS) entry which is preliminary data.</text>
</comment>
<dbReference type="InterPro" id="IPR003331">
    <property type="entry name" value="UDP_GlcNAc_Epimerase_2_dom"/>
</dbReference>
<accession>A0ABV5FXZ1</accession>
<keyword evidence="1 3" id="KW-0413">Isomerase</keyword>
<keyword evidence="4" id="KW-1185">Reference proteome</keyword>
<gene>
    <name evidence="3" type="primary">wecB</name>
    <name evidence="3" type="ORF">ACFFX0_10175</name>
</gene>
<dbReference type="Proteomes" id="UP001589575">
    <property type="component" value="Unassembled WGS sequence"/>
</dbReference>
<dbReference type="RefSeq" id="WP_378040033.1">
    <property type="nucleotide sequence ID" value="NZ_JBHLWH010000009.1"/>
</dbReference>
<sequence>MRIASIVGARPQFIKLAPISQAIKELDNHLEHTIVHTGQHYDPSMSQAIFDGLQIPTPDFNLGVGSASHGAQTGEMIAGLEKILQQQRPDVVLVYGDTNSTLAGALAAVKIGIKVAHLESGLRSFNRQMPEEINRIAADHISDLLLAPTETAMGHLADEGLSGRSVLVGDVMTDVCFQVRDNILDGSPRVPNSSEYPAKYLLATLHRAENTDDPVLLRRWLQALQNLDRDVVLVAHPRLVAKAADAGIEIQCGAVRAIEPLPYHQLVATVLDSDGVITDSGGLQKEAFLLGKLCTTMRRETEWVETLDNSWNVLASQPSELQNLVNRPVPTAHRVPYYGSGDAAEKSVQLLRETFK</sequence>
<reference evidence="3 4" key="1">
    <citation type="submission" date="2024-09" db="EMBL/GenBank/DDBJ databases">
        <authorList>
            <person name="Sun Q."/>
            <person name="Mori K."/>
        </authorList>
    </citation>
    <scope>NUCLEOTIDE SEQUENCE [LARGE SCALE GENOMIC DNA]</scope>
    <source>
        <strain evidence="3 4">CCM 7609</strain>
    </source>
</reference>
<dbReference type="EC" id="5.1.3.14" evidence="3"/>
<dbReference type="PANTHER" id="PTHR43174:SF1">
    <property type="entry name" value="UDP-N-ACETYLGLUCOSAMINE 2-EPIMERASE"/>
    <property type="match status" value="1"/>
</dbReference>
<dbReference type="InterPro" id="IPR029767">
    <property type="entry name" value="WecB-like"/>
</dbReference>
<dbReference type="Pfam" id="PF02350">
    <property type="entry name" value="Epimerase_2"/>
    <property type="match status" value="1"/>
</dbReference>
<evidence type="ECO:0000256" key="1">
    <source>
        <dbReference type="RuleBase" id="RU003513"/>
    </source>
</evidence>
<dbReference type="GO" id="GO:0008761">
    <property type="term" value="F:UDP-N-acetylglucosamine 2-epimerase activity"/>
    <property type="evidence" value="ECO:0007669"/>
    <property type="project" value="UniProtKB-EC"/>
</dbReference>
<protein>
    <submittedName>
        <fullName evidence="3">Non-hydrolyzing UDP-N-acetylglucosamine 2-epimerase</fullName>
        <ecNumber evidence="3">5.1.3.14</ecNumber>
    </submittedName>
</protein>
<evidence type="ECO:0000313" key="4">
    <source>
        <dbReference type="Proteomes" id="UP001589575"/>
    </source>
</evidence>
<feature type="domain" description="UDP-N-acetylglucosamine 2-epimerase" evidence="2">
    <location>
        <begin position="27"/>
        <end position="351"/>
    </location>
</feature>
<proteinExistence type="inferred from homology"/>
<dbReference type="NCBIfam" id="TIGR00236">
    <property type="entry name" value="wecB"/>
    <property type="match status" value="1"/>
</dbReference>
<comment type="similarity">
    <text evidence="1">Belongs to the UDP-N-acetylglucosamine 2-epimerase family.</text>
</comment>
<dbReference type="PANTHER" id="PTHR43174">
    <property type="entry name" value="UDP-N-ACETYLGLUCOSAMINE 2-EPIMERASE"/>
    <property type="match status" value="1"/>
</dbReference>
<evidence type="ECO:0000313" key="3">
    <source>
        <dbReference type="EMBL" id="MFB9071550.1"/>
    </source>
</evidence>
<name>A0ABV5FXZ1_9MICC</name>
<dbReference type="EMBL" id="JBHMFI010000001">
    <property type="protein sequence ID" value="MFB9071550.1"/>
    <property type="molecule type" value="Genomic_DNA"/>
</dbReference>
<dbReference type="SUPFAM" id="SSF53756">
    <property type="entry name" value="UDP-Glycosyltransferase/glycogen phosphorylase"/>
    <property type="match status" value="1"/>
</dbReference>
<evidence type="ECO:0000259" key="2">
    <source>
        <dbReference type="Pfam" id="PF02350"/>
    </source>
</evidence>
<dbReference type="CDD" id="cd03786">
    <property type="entry name" value="GTB_UDP-GlcNAc_2-Epimerase"/>
    <property type="match status" value="1"/>
</dbReference>
<dbReference type="Gene3D" id="3.40.50.2000">
    <property type="entry name" value="Glycogen Phosphorylase B"/>
    <property type="match status" value="2"/>
</dbReference>
<organism evidence="3 4">
    <name type="scientific">Citricoccus parietis</name>
    <dbReference type="NCBI Taxonomy" id="592307"/>
    <lineage>
        <taxon>Bacteria</taxon>
        <taxon>Bacillati</taxon>
        <taxon>Actinomycetota</taxon>
        <taxon>Actinomycetes</taxon>
        <taxon>Micrococcales</taxon>
        <taxon>Micrococcaceae</taxon>
        <taxon>Citricoccus</taxon>
    </lineage>
</organism>